<accession>A0A4R0R8U7</accession>
<comment type="caution">
    <text evidence="2">The sequence shown here is derived from an EMBL/GenBank/DDBJ whole genome shotgun (WGS) entry which is preliminary data.</text>
</comment>
<reference evidence="2 3" key="1">
    <citation type="submission" date="2018-11" db="EMBL/GenBank/DDBJ databases">
        <title>Genome assembly of Steccherinum ochraceum LE-BIN_3174, the white-rot fungus of the Steccherinaceae family (The Residual Polyporoid clade, Polyporales, Basidiomycota).</title>
        <authorList>
            <person name="Fedorova T.V."/>
            <person name="Glazunova O.A."/>
            <person name="Landesman E.O."/>
            <person name="Moiseenko K.V."/>
            <person name="Psurtseva N.V."/>
            <person name="Savinova O.S."/>
            <person name="Shakhova N.V."/>
            <person name="Tyazhelova T.V."/>
            <person name="Vasina D.V."/>
        </authorList>
    </citation>
    <scope>NUCLEOTIDE SEQUENCE [LARGE SCALE GENOMIC DNA]</scope>
    <source>
        <strain evidence="2 3">LE-BIN_3174</strain>
    </source>
</reference>
<dbReference type="Pfam" id="PF20236">
    <property type="entry name" value="DUF6593"/>
    <property type="match status" value="1"/>
</dbReference>
<sequence>MMMDPTKDTRSVFPGARVLEFSKDSFLNANITDRKTEELVYTIRSVTGLAVNGIRVVLSAVDGGRSDEVANFVKGAFFKGDKISFRGGEPMKAKQWMHDNTFYDPDAKEASADRSKYSWLRDPETLKDIALFKNDGDEPIAWFRPSVRSVELWPATLIVHPDAFALQDIILASLLVAVQTTRARDSQGQGLAQAMPFMQLTGGGVM</sequence>
<dbReference type="InterPro" id="IPR046528">
    <property type="entry name" value="DUF6593"/>
</dbReference>
<gene>
    <name evidence="2" type="ORF">EIP91_004455</name>
</gene>
<dbReference type="Proteomes" id="UP000292702">
    <property type="component" value="Unassembled WGS sequence"/>
</dbReference>
<proteinExistence type="predicted"/>
<dbReference type="AlphaFoldDB" id="A0A4R0R8U7"/>
<feature type="domain" description="DUF6593" evidence="1">
    <location>
        <begin position="24"/>
        <end position="182"/>
    </location>
</feature>
<evidence type="ECO:0000259" key="1">
    <source>
        <dbReference type="Pfam" id="PF20236"/>
    </source>
</evidence>
<dbReference type="OrthoDB" id="3256331at2759"/>
<name>A0A4R0R8U7_9APHY</name>
<organism evidence="2 3">
    <name type="scientific">Steccherinum ochraceum</name>
    <dbReference type="NCBI Taxonomy" id="92696"/>
    <lineage>
        <taxon>Eukaryota</taxon>
        <taxon>Fungi</taxon>
        <taxon>Dikarya</taxon>
        <taxon>Basidiomycota</taxon>
        <taxon>Agaricomycotina</taxon>
        <taxon>Agaricomycetes</taxon>
        <taxon>Polyporales</taxon>
        <taxon>Steccherinaceae</taxon>
        <taxon>Steccherinum</taxon>
    </lineage>
</organism>
<evidence type="ECO:0000313" key="2">
    <source>
        <dbReference type="EMBL" id="TCD64181.1"/>
    </source>
</evidence>
<evidence type="ECO:0000313" key="3">
    <source>
        <dbReference type="Proteomes" id="UP000292702"/>
    </source>
</evidence>
<protein>
    <recommendedName>
        <fullName evidence="1">DUF6593 domain-containing protein</fullName>
    </recommendedName>
</protein>
<dbReference type="EMBL" id="RWJN01000251">
    <property type="protein sequence ID" value="TCD64181.1"/>
    <property type="molecule type" value="Genomic_DNA"/>
</dbReference>
<keyword evidence="3" id="KW-1185">Reference proteome</keyword>